<dbReference type="SUPFAM" id="SSF51658">
    <property type="entry name" value="Xylose isomerase-like"/>
    <property type="match status" value="1"/>
</dbReference>
<comment type="caution">
    <text evidence="3">The sequence shown here is derived from an EMBL/GenBank/DDBJ whole genome shotgun (WGS) entry which is preliminary data.</text>
</comment>
<feature type="domain" description="Xylose isomerase-like TIM barrel" evidence="2">
    <location>
        <begin position="63"/>
        <end position="309"/>
    </location>
</feature>
<dbReference type="PANTHER" id="PTHR12110">
    <property type="entry name" value="HYDROXYPYRUVATE ISOMERASE"/>
    <property type="match status" value="1"/>
</dbReference>
<sequence>MKSQPESRRNALKVLGATAGIALLPGAVKAASASTPAPKPNFIYCLNMSTIKGHKLGFIKELEVASKAGFRSVEIWMDSLQAYLDSGGTLAEAKKRLDGLGLKVENAIGFAQWIVDDDTARTKGMELLKREMEMLAQLGCHRTAAPPVGATQEPGLDLKKAAERYRAILELGEKTGVVPQLELWGFSKNLSRLSEVTYVAIESGHPSARVLLDVYHLYRGDSSVDSLPLVGNTAIEVFHVNDYPANIPSATITDADRVYTGDGVALISRILQYIHNPEKPVVLSLEVFNKEYYAQDPLKVAQAGLAKMKAATRSM</sequence>
<protein>
    <submittedName>
        <fullName evidence="3">Sugar phosphate isomerase/epimerase family protein</fullName>
    </submittedName>
</protein>
<feature type="chain" id="PRO_5045340628" evidence="1">
    <location>
        <begin position="31"/>
        <end position="315"/>
    </location>
</feature>
<organism evidence="3 4">
    <name type="scientific">Pontibacter toksunensis</name>
    <dbReference type="NCBI Taxonomy" id="1332631"/>
    <lineage>
        <taxon>Bacteria</taxon>
        <taxon>Pseudomonadati</taxon>
        <taxon>Bacteroidota</taxon>
        <taxon>Cytophagia</taxon>
        <taxon>Cytophagales</taxon>
        <taxon>Hymenobacteraceae</taxon>
        <taxon>Pontibacter</taxon>
    </lineage>
</organism>
<dbReference type="InterPro" id="IPR006311">
    <property type="entry name" value="TAT_signal"/>
</dbReference>
<evidence type="ECO:0000259" key="2">
    <source>
        <dbReference type="Pfam" id="PF01261"/>
    </source>
</evidence>
<keyword evidence="4" id="KW-1185">Reference proteome</keyword>
<dbReference type="Proteomes" id="UP001597641">
    <property type="component" value="Unassembled WGS sequence"/>
</dbReference>
<dbReference type="EMBL" id="JBHUOX010000022">
    <property type="protein sequence ID" value="MFD3002985.1"/>
    <property type="molecule type" value="Genomic_DNA"/>
</dbReference>
<keyword evidence="3" id="KW-0413">Isomerase</keyword>
<evidence type="ECO:0000313" key="3">
    <source>
        <dbReference type="EMBL" id="MFD3002985.1"/>
    </source>
</evidence>
<proteinExistence type="predicted"/>
<evidence type="ECO:0000313" key="4">
    <source>
        <dbReference type="Proteomes" id="UP001597641"/>
    </source>
</evidence>
<dbReference type="PROSITE" id="PS51318">
    <property type="entry name" value="TAT"/>
    <property type="match status" value="1"/>
</dbReference>
<dbReference type="Pfam" id="PF01261">
    <property type="entry name" value="AP_endonuc_2"/>
    <property type="match status" value="1"/>
</dbReference>
<dbReference type="InterPro" id="IPR036237">
    <property type="entry name" value="Xyl_isomerase-like_sf"/>
</dbReference>
<accession>A0ABW6BYV4</accession>
<dbReference type="GO" id="GO:0016853">
    <property type="term" value="F:isomerase activity"/>
    <property type="evidence" value="ECO:0007669"/>
    <property type="project" value="UniProtKB-KW"/>
</dbReference>
<dbReference type="PANTHER" id="PTHR12110:SF48">
    <property type="entry name" value="BLL3656 PROTEIN"/>
    <property type="match status" value="1"/>
</dbReference>
<keyword evidence="1" id="KW-0732">Signal</keyword>
<gene>
    <name evidence="3" type="ORF">ACFS7Z_21650</name>
</gene>
<dbReference type="RefSeq" id="WP_377489455.1">
    <property type="nucleotide sequence ID" value="NZ_JBHUOX010000022.1"/>
</dbReference>
<name>A0ABW6BYV4_9BACT</name>
<dbReference type="InterPro" id="IPR050312">
    <property type="entry name" value="IolE/XylAMocC-like"/>
</dbReference>
<reference evidence="4" key="1">
    <citation type="journal article" date="2019" name="Int. J. Syst. Evol. Microbiol.">
        <title>The Global Catalogue of Microorganisms (GCM) 10K type strain sequencing project: providing services to taxonomists for standard genome sequencing and annotation.</title>
        <authorList>
            <consortium name="The Broad Institute Genomics Platform"/>
            <consortium name="The Broad Institute Genome Sequencing Center for Infectious Disease"/>
            <person name="Wu L."/>
            <person name="Ma J."/>
        </authorList>
    </citation>
    <scope>NUCLEOTIDE SEQUENCE [LARGE SCALE GENOMIC DNA]</scope>
    <source>
        <strain evidence="4">KCTC 23984</strain>
    </source>
</reference>
<dbReference type="InterPro" id="IPR013022">
    <property type="entry name" value="Xyl_isomerase-like_TIM-brl"/>
</dbReference>
<evidence type="ECO:0000256" key="1">
    <source>
        <dbReference type="SAM" id="SignalP"/>
    </source>
</evidence>
<dbReference type="Gene3D" id="3.20.20.150">
    <property type="entry name" value="Divalent-metal-dependent TIM barrel enzymes"/>
    <property type="match status" value="1"/>
</dbReference>
<feature type="signal peptide" evidence="1">
    <location>
        <begin position="1"/>
        <end position="30"/>
    </location>
</feature>